<sequence>MYSLAVVQTCIPGSVSAAMQKRAEDKTTHLRALFSNIDQRIFGEIPYVQLRNLLATPFQLVAKANAESTTKDKGKDAEAGPDHPPKSGNSTGNKAKKRYTMQRSRTRSATANDTAALVTEDGQKQAPSRPAIRFIDAMKATSLDTKENRDEAHLRVLKAIPKVSGGQFVCEAIVLTLNMHFGGKTRLGNKPVIQLFLLMMTIHNVTPTNFLTDGHIINISPAKTCAILFDMPELSIDWLQLARHLILHISTLDAATIFTSTYCLAPIAVIAIHRYWTKCNAGASSEELASIRDVLCFTVACLQAIPIYDKAVHPRHQSVQLSDLALQELRGLSVVIQRSFD</sequence>
<proteinExistence type="predicted"/>
<organism evidence="2 3">
    <name type="scientific">Catenaria anguillulae PL171</name>
    <dbReference type="NCBI Taxonomy" id="765915"/>
    <lineage>
        <taxon>Eukaryota</taxon>
        <taxon>Fungi</taxon>
        <taxon>Fungi incertae sedis</taxon>
        <taxon>Blastocladiomycota</taxon>
        <taxon>Blastocladiomycetes</taxon>
        <taxon>Blastocladiales</taxon>
        <taxon>Catenariaceae</taxon>
        <taxon>Catenaria</taxon>
    </lineage>
</organism>
<feature type="compositionally biased region" description="Basic residues" evidence="1">
    <location>
        <begin position="94"/>
        <end position="106"/>
    </location>
</feature>
<evidence type="ECO:0000313" key="2">
    <source>
        <dbReference type="EMBL" id="ORZ29181.1"/>
    </source>
</evidence>
<feature type="region of interest" description="Disordered" evidence="1">
    <location>
        <begin position="66"/>
        <end position="113"/>
    </location>
</feature>
<keyword evidence="3" id="KW-1185">Reference proteome</keyword>
<accession>A0A1Y2H5B5</accession>
<evidence type="ECO:0000313" key="3">
    <source>
        <dbReference type="Proteomes" id="UP000193411"/>
    </source>
</evidence>
<reference evidence="2 3" key="1">
    <citation type="submission" date="2016-07" db="EMBL/GenBank/DDBJ databases">
        <title>Pervasive Adenine N6-methylation of Active Genes in Fungi.</title>
        <authorList>
            <consortium name="DOE Joint Genome Institute"/>
            <person name="Mondo S.J."/>
            <person name="Dannebaum R.O."/>
            <person name="Kuo R.C."/>
            <person name="Labutti K."/>
            <person name="Haridas S."/>
            <person name="Kuo A."/>
            <person name="Salamov A."/>
            <person name="Ahrendt S.R."/>
            <person name="Lipzen A."/>
            <person name="Sullivan W."/>
            <person name="Andreopoulos W.B."/>
            <person name="Clum A."/>
            <person name="Lindquist E."/>
            <person name="Daum C."/>
            <person name="Ramamoorthy G.K."/>
            <person name="Gryganskyi A."/>
            <person name="Culley D."/>
            <person name="Magnuson J.K."/>
            <person name="James T.Y."/>
            <person name="O'Malley M.A."/>
            <person name="Stajich J.E."/>
            <person name="Spatafora J.W."/>
            <person name="Visel A."/>
            <person name="Grigoriev I.V."/>
        </authorList>
    </citation>
    <scope>NUCLEOTIDE SEQUENCE [LARGE SCALE GENOMIC DNA]</scope>
    <source>
        <strain evidence="2 3">PL171</strain>
    </source>
</reference>
<name>A0A1Y2H5B5_9FUNG</name>
<dbReference type="EMBL" id="MCFL01000312">
    <property type="protein sequence ID" value="ORZ29181.1"/>
    <property type="molecule type" value="Genomic_DNA"/>
</dbReference>
<gene>
    <name evidence="2" type="ORF">BCR44DRAFT_61214</name>
</gene>
<dbReference type="Proteomes" id="UP000193411">
    <property type="component" value="Unassembled WGS sequence"/>
</dbReference>
<protein>
    <submittedName>
        <fullName evidence="2">Uncharacterized protein</fullName>
    </submittedName>
</protein>
<comment type="caution">
    <text evidence="2">The sequence shown here is derived from an EMBL/GenBank/DDBJ whole genome shotgun (WGS) entry which is preliminary data.</text>
</comment>
<dbReference type="AlphaFoldDB" id="A0A1Y2H5B5"/>
<evidence type="ECO:0000256" key="1">
    <source>
        <dbReference type="SAM" id="MobiDB-lite"/>
    </source>
</evidence>
<feature type="compositionally biased region" description="Basic and acidic residues" evidence="1">
    <location>
        <begin position="69"/>
        <end position="85"/>
    </location>
</feature>